<dbReference type="AlphaFoldDB" id="D0LFL1"/>
<dbReference type="PANTHER" id="PTHR32182">
    <property type="entry name" value="DNA REPLICATION AND REPAIR PROTEIN RECF"/>
    <property type="match status" value="1"/>
</dbReference>
<keyword evidence="9 10" id="KW-0742">SOS response</keyword>
<dbReference type="PANTHER" id="PTHR32182:SF0">
    <property type="entry name" value="DNA REPLICATION AND REPAIR PROTEIN RECF"/>
    <property type="match status" value="1"/>
</dbReference>
<dbReference type="InterPro" id="IPR003395">
    <property type="entry name" value="RecF/RecN/SMC_N"/>
</dbReference>
<keyword evidence="6 9" id="KW-0547">Nucleotide-binding</keyword>
<evidence type="ECO:0000256" key="6">
    <source>
        <dbReference type="ARBA" id="ARBA00022741"/>
    </source>
</evidence>
<keyword evidence="5 9" id="KW-0235">DNA replication</keyword>
<evidence type="ECO:0000256" key="1">
    <source>
        <dbReference type="ARBA" id="ARBA00004496"/>
    </source>
</evidence>
<keyword evidence="4 9" id="KW-0963">Cytoplasm</keyword>
<name>D0LFL1_HALO1</name>
<dbReference type="PROSITE" id="PS00618">
    <property type="entry name" value="RECF_2"/>
    <property type="match status" value="1"/>
</dbReference>
<dbReference type="Gene3D" id="1.20.1050.90">
    <property type="entry name" value="RecF/RecN/SMC, N-terminal domain"/>
    <property type="match status" value="1"/>
</dbReference>
<accession>D0LFL1</accession>
<dbReference type="InterPro" id="IPR001238">
    <property type="entry name" value="DNA-binding_RecF"/>
</dbReference>
<dbReference type="Pfam" id="PF02463">
    <property type="entry name" value="SMC_N"/>
    <property type="match status" value="1"/>
</dbReference>
<keyword evidence="9 10" id="KW-0234">DNA repair</keyword>
<evidence type="ECO:0000256" key="8">
    <source>
        <dbReference type="ARBA" id="ARBA00023125"/>
    </source>
</evidence>
<proteinExistence type="inferred from homology"/>
<comment type="function">
    <text evidence="9 10">The RecF protein is involved in DNA metabolism; it is required for DNA replication and normal SOS inducibility. RecF binds preferentially to single-stranded, linear DNA. It also seems to bind ATP.</text>
</comment>
<feature type="domain" description="RecF/RecN/SMC N-terminal" evidence="11">
    <location>
        <begin position="3"/>
        <end position="361"/>
    </location>
</feature>
<dbReference type="OrthoDB" id="9803889at2"/>
<dbReference type="NCBIfam" id="TIGR00611">
    <property type="entry name" value="recf"/>
    <property type="match status" value="1"/>
</dbReference>
<dbReference type="SUPFAM" id="SSF52540">
    <property type="entry name" value="P-loop containing nucleoside triphosphate hydrolases"/>
    <property type="match status" value="1"/>
</dbReference>
<evidence type="ECO:0000313" key="12">
    <source>
        <dbReference type="EMBL" id="ACY12645.1"/>
    </source>
</evidence>
<comment type="subcellular location">
    <subcellularLocation>
        <location evidence="1 9 10">Cytoplasm</location>
    </subcellularLocation>
</comment>
<dbReference type="Proteomes" id="UP000001880">
    <property type="component" value="Chromosome"/>
</dbReference>
<dbReference type="InterPro" id="IPR042174">
    <property type="entry name" value="RecF_2"/>
</dbReference>
<dbReference type="HAMAP" id="MF_00365">
    <property type="entry name" value="RecF"/>
    <property type="match status" value="1"/>
</dbReference>
<dbReference type="GO" id="GO:0006260">
    <property type="term" value="P:DNA replication"/>
    <property type="evidence" value="ECO:0007669"/>
    <property type="project" value="UniProtKB-UniRule"/>
</dbReference>
<keyword evidence="7 9" id="KW-0067">ATP-binding</keyword>
<dbReference type="eggNOG" id="COG1195">
    <property type="taxonomic scope" value="Bacteria"/>
</dbReference>
<dbReference type="Gene3D" id="3.40.50.300">
    <property type="entry name" value="P-loop containing nucleotide triphosphate hydrolases"/>
    <property type="match status" value="1"/>
</dbReference>
<evidence type="ECO:0000313" key="13">
    <source>
        <dbReference type="Proteomes" id="UP000001880"/>
    </source>
</evidence>
<dbReference type="HOGENOM" id="CLU_040267_0_1_7"/>
<evidence type="ECO:0000256" key="5">
    <source>
        <dbReference type="ARBA" id="ARBA00022705"/>
    </source>
</evidence>
<evidence type="ECO:0000256" key="7">
    <source>
        <dbReference type="ARBA" id="ARBA00022840"/>
    </source>
</evidence>
<comment type="similarity">
    <text evidence="2 9 10">Belongs to the RecF family.</text>
</comment>
<dbReference type="STRING" id="502025.Hoch_0003"/>
<sequence length="382" mass="42813">MLVRALKLEGIRNLAPLTLTPGPRFNVFHGDNGQGKTNLLETIYVVGALRSFRTQRLAELIAFERDRAYIGARIQRGGLERVYELVQRQRGRQVRLDGKAVRPISKYFGDFNVVLFAPEDLQVPRGSPAERRRFLDRAVFNRSPRYLGEVQAYDKVVKNRNALLRELGSGKRSLRQAGDFLAVFDQQLAELGALLMRYRVHFLDEIRPRFQEAFQSITHTGLAVDVSYASAVDITQASDSAESGPGSEQLTRALAAAIAERRPRDLARGSSSVGPHRDDLVFELDGHPAAAFASQGQLRALVLAWKTAEMQLLAHTHGEEPVLLLDDVSSELDATRNGYLFEFLKARRGQCFITTTHPRHVLLSSEREDYRVEGGLVTPQRP</sequence>
<dbReference type="InterPro" id="IPR018078">
    <property type="entry name" value="DNA-binding_RecF_CS"/>
</dbReference>
<evidence type="ECO:0000256" key="2">
    <source>
        <dbReference type="ARBA" id="ARBA00008016"/>
    </source>
</evidence>
<dbReference type="KEGG" id="hoh:Hoch_0003"/>
<protein>
    <recommendedName>
        <fullName evidence="3 9">DNA replication and repair protein RecF</fullName>
    </recommendedName>
</protein>
<evidence type="ECO:0000256" key="9">
    <source>
        <dbReference type="HAMAP-Rule" id="MF_00365"/>
    </source>
</evidence>
<feature type="binding site" evidence="9">
    <location>
        <begin position="30"/>
        <end position="37"/>
    </location>
    <ligand>
        <name>ATP</name>
        <dbReference type="ChEBI" id="CHEBI:30616"/>
    </ligand>
</feature>
<dbReference type="GO" id="GO:0006302">
    <property type="term" value="P:double-strand break repair"/>
    <property type="evidence" value="ECO:0007669"/>
    <property type="project" value="TreeGrafter"/>
</dbReference>
<evidence type="ECO:0000256" key="10">
    <source>
        <dbReference type="RuleBase" id="RU000578"/>
    </source>
</evidence>
<evidence type="ECO:0000259" key="11">
    <source>
        <dbReference type="Pfam" id="PF02463"/>
    </source>
</evidence>
<keyword evidence="9 10" id="KW-0227">DNA damage</keyword>
<dbReference type="InterPro" id="IPR027417">
    <property type="entry name" value="P-loop_NTPase"/>
</dbReference>
<evidence type="ECO:0000256" key="3">
    <source>
        <dbReference type="ARBA" id="ARBA00020170"/>
    </source>
</evidence>
<organism evidence="12 13">
    <name type="scientific">Haliangium ochraceum (strain DSM 14365 / JCM 11303 / SMP-2)</name>
    <dbReference type="NCBI Taxonomy" id="502025"/>
    <lineage>
        <taxon>Bacteria</taxon>
        <taxon>Pseudomonadati</taxon>
        <taxon>Myxococcota</taxon>
        <taxon>Polyangia</taxon>
        <taxon>Haliangiales</taxon>
        <taxon>Kofleriaceae</taxon>
        <taxon>Haliangium</taxon>
    </lineage>
</organism>
<dbReference type="GO" id="GO:0009432">
    <property type="term" value="P:SOS response"/>
    <property type="evidence" value="ECO:0007669"/>
    <property type="project" value="UniProtKB-UniRule"/>
</dbReference>
<keyword evidence="8 9" id="KW-0238">DNA-binding</keyword>
<dbReference type="GO" id="GO:0005524">
    <property type="term" value="F:ATP binding"/>
    <property type="evidence" value="ECO:0007669"/>
    <property type="project" value="UniProtKB-UniRule"/>
</dbReference>
<evidence type="ECO:0000256" key="4">
    <source>
        <dbReference type="ARBA" id="ARBA00022490"/>
    </source>
</evidence>
<dbReference type="GO" id="GO:0005737">
    <property type="term" value="C:cytoplasm"/>
    <property type="evidence" value="ECO:0007669"/>
    <property type="project" value="UniProtKB-SubCell"/>
</dbReference>
<dbReference type="EMBL" id="CP001804">
    <property type="protein sequence ID" value="ACY12645.1"/>
    <property type="molecule type" value="Genomic_DNA"/>
</dbReference>
<reference evidence="12 13" key="1">
    <citation type="journal article" date="2010" name="Stand. Genomic Sci.">
        <title>Complete genome sequence of Haliangium ochraceum type strain (SMP-2).</title>
        <authorList>
            <consortium name="US DOE Joint Genome Institute (JGI-PGF)"/>
            <person name="Ivanova N."/>
            <person name="Daum C."/>
            <person name="Lang E."/>
            <person name="Abt B."/>
            <person name="Kopitz M."/>
            <person name="Saunders E."/>
            <person name="Lapidus A."/>
            <person name="Lucas S."/>
            <person name="Glavina Del Rio T."/>
            <person name="Nolan M."/>
            <person name="Tice H."/>
            <person name="Copeland A."/>
            <person name="Cheng J.F."/>
            <person name="Chen F."/>
            <person name="Bruce D."/>
            <person name="Goodwin L."/>
            <person name="Pitluck S."/>
            <person name="Mavromatis K."/>
            <person name="Pati A."/>
            <person name="Mikhailova N."/>
            <person name="Chen A."/>
            <person name="Palaniappan K."/>
            <person name="Land M."/>
            <person name="Hauser L."/>
            <person name="Chang Y.J."/>
            <person name="Jeffries C.D."/>
            <person name="Detter J.C."/>
            <person name="Brettin T."/>
            <person name="Rohde M."/>
            <person name="Goker M."/>
            <person name="Bristow J."/>
            <person name="Markowitz V."/>
            <person name="Eisen J.A."/>
            <person name="Hugenholtz P."/>
            <person name="Kyrpides N.C."/>
            <person name="Klenk H.P."/>
        </authorList>
    </citation>
    <scope>NUCLEOTIDE SEQUENCE [LARGE SCALE GENOMIC DNA]</scope>
    <source>
        <strain evidence="13">DSM 14365 / CIP 107738 / JCM 11303 / AJ 13395 / SMP-2</strain>
    </source>
</reference>
<gene>
    <name evidence="9" type="primary">recF</name>
    <name evidence="12" type="ordered locus">Hoch_0003</name>
</gene>
<keyword evidence="13" id="KW-1185">Reference proteome</keyword>
<dbReference type="GO" id="GO:0000731">
    <property type="term" value="P:DNA synthesis involved in DNA repair"/>
    <property type="evidence" value="ECO:0007669"/>
    <property type="project" value="TreeGrafter"/>
</dbReference>
<dbReference type="GO" id="GO:0003697">
    <property type="term" value="F:single-stranded DNA binding"/>
    <property type="evidence" value="ECO:0007669"/>
    <property type="project" value="UniProtKB-UniRule"/>
</dbReference>